<dbReference type="Proteomes" id="UP001142489">
    <property type="component" value="Unassembled WGS sequence"/>
</dbReference>
<dbReference type="SUPFAM" id="SSF81321">
    <property type="entry name" value="Family A G protein-coupled receptor-like"/>
    <property type="match status" value="1"/>
</dbReference>
<feature type="transmembrane region" description="Helical" evidence="15">
    <location>
        <begin position="86"/>
        <end position="110"/>
    </location>
</feature>
<dbReference type="FunFam" id="1.20.1070.10:FF:000143">
    <property type="entry name" value="C-X-C chemokine receptor type 5"/>
    <property type="match status" value="1"/>
</dbReference>
<evidence type="ECO:0000256" key="1">
    <source>
        <dbReference type="ARBA" id="ARBA00004651"/>
    </source>
</evidence>
<dbReference type="GO" id="GO:0042113">
    <property type="term" value="P:B cell activation"/>
    <property type="evidence" value="ECO:0007669"/>
    <property type="project" value="UniProtKB-KW"/>
</dbReference>
<keyword evidence="18" id="KW-1185">Reference proteome</keyword>
<feature type="transmembrane region" description="Helical" evidence="15">
    <location>
        <begin position="295"/>
        <end position="319"/>
    </location>
</feature>
<evidence type="ECO:0000256" key="9">
    <source>
        <dbReference type="ARBA" id="ARBA00023170"/>
    </source>
</evidence>
<dbReference type="Gene3D" id="1.20.1070.10">
    <property type="entry name" value="Rhodopsin 7-helix transmembrane proteins"/>
    <property type="match status" value="1"/>
</dbReference>
<feature type="compositionally biased region" description="Polar residues" evidence="14">
    <location>
        <begin position="377"/>
        <end position="390"/>
    </location>
</feature>
<dbReference type="PRINTS" id="PR00237">
    <property type="entry name" value="GPCRRHODOPSN"/>
</dbReference>
<gene>
    <name evidence="17" type="ORF">JRQ81_011286</name>
</gene>
<dbReference type="GO" id="GO:0019722">
    <property type="term" value="P:calcium-mediated signaling"/>
    <property type="evidence" value="ECO:0007669"/>
    <property type="project" value="TreeGrafter"/>
</dbReference>
<feature type="transmembrane region" description="Helical" evidence="15">
    <location>
        <begin position="161"/>
        <end position="179"/>
    </location>
</feature>
<dbReference type="InterPro" id="IPR050119">
    <property type="entry name" value="CCR1-9-like"/>
</dbReference>
<dbReference type="PROSITE" id="PS50262">
    <property type="entry name" value="G_PROTEIN_RECEP_F1_2"/>
    <property type="match status" value="1"/>
</dbReference>
<dbReference type="PANTHER" id="PTHR10489:SF618">
    <property type="entry name" value="C-X-C CHEMOKINE RECEPTOR TYPE 5"/>
    <property type="match status" value="1"/>
</dbReference>
<evidence type="ECO:0000256" key="4">
    <source>
        <dbReference type="ARBA" id="ARBA00022936"/>
    </source>
</evidence>
<dbReference type="PROSITE" id="PS00237">
    <property type="entry name" value="G_PROTEIN_RECEP_F1_1"/>
    <property type="match status" value="1"/>
</dbReference>
<evidence type="ECO:0000256" key="13">
    <source>
        <dbReference type="RuleBase" id="RU000688"/>
    </source>
</evidence>
<name>A0A9Q0XB23_9SAUR</name>
<keyword evidence="2" id="KW-1003">Cell membrane</keyword>
<feature type="transmembrane region" description="Helical" evidence="15">
    <location>
        <begin position="49"/>
        <end position="74"/>
    </location>
</feature>
<reference evidence="17" key="1">
    <citation type="journal article" date="2023" name="DNA Res.">
        <title>Chromosome-level genome assembly of Phrynocephalus forsythii using third-generation DNA sequencing and Hi-C analysis.</title>
        <authorList>
            <person name="Qi Y."/>
            <person name="Zhao W."/>
            <person name="Zhao Y."/>
            <person name="Niu C."/>
            <person name="Cao S."/>
            <person name="Zhang Y."/>
        </authorList>
    </citation>
    <scope>NUCLEOTIDE SEQUENCE</scope>
    <source>
        <tissue evidence="17">Muscle</tissue>
    </source>
</reference>
<dbReference type="InterPro" id="IPR001053">
    <property type="entry name" value="Chemokine_CXCR5"/>
</dbReference>
<feature type="transmembrane region" description="Helical" evidence="15">
    <location>
        <begin position="252"/>
        <end position="275"/>
    </location>
</feature>
<evidence type="ECO:0000256" key="14">
    <source>
        <dbReference type="SAM" id="MobiDB-lite"/>
    </source>
</evidence>
<keyword evidence="6 13" id="KW-0297">G-protein coupled receptor</keyword>
<evidence type="ECO:0000259" key="16">
    <source>
        <dbReference type="PROSITE" id="PS50262"/>
    </source>
</evidence>
<keyword evidence="7 15" id="KW-0472">Membrane</keyword>
<proteinExistence type="inferred from homology"/>
<keyword evidence="9 13" id="KW-0675">Receptor</keyword>
<keyword evidence="3 13" id="KW-0812">Transmembrane</keyword>
<dbReference type="Pfam" id="PF00001">
    <property type="entry name" value="7tm_1"/>
    <property type="match status" value="1"/>
</dbReference>
<dbReference type="PANTHER" id="PTHR10489">
    <property type="entry name" value="CELL ADHESION MOLECULE"/>
    <property type="match status" value="1"/>
</dbReference>
<comment type="similarity">
    <text evidence="13">Belongs to the G-protein coupled receptor 1 family.</text>
</comment>
<keyword evidence="5 15" id="KW-1133">Transmembrane helix</keyword>
<evidence type="ECO:0000256" key="7">
    <source>
        <dbReference type="ARBA" id="ARBA00023136"/>
    </source>
</evidence>
<dbReference type="GO" id="GO:0016493">
    <property type="term" value="F:C-C chemokine receptor activity"/>
    <property type="evidence" value="ECO:0007669"/>
    <property type="project" value="TreeGrafter"/>
</dbReference>
<evidence type="ECO:0000256" key="3">
    <source>
        <dbReference type="ARBA" id="ARBA00022692"/>
    </source>
</evidence>
<dbReference type="GO" id="GO:0016494">
    <property type="term" value="F:C-X-C chemokine receptor activity"/>
    <property type="evidence" value="ECO:0007669"/>
    <property type="project" value="InterPro"/>
</dbReference>
<evidence type="ECO:0000313" key="17">
    <source>
        <dbReference type="EMBL" id="KAJ7305356.1"/>
    </source>
</evidence>
<dbReference type="GO" id="GO:0006955">
    <property type="term" value="P:immune response"/>
    <property type="evidence" value="ECO:0007669"/>
    <property type="project" value="InterPro"/>
</dbReference>
<organism evidence="17 18">
    <name type="scientific">Phrynocephalus forsythii</name>
    <dbReference type="NCBI Taxonomy" id="171643"/>
    <lineage>
        <taxon>Eukaryota</taxon>
        <taxon>Metazoa</taxon>
        <taxon>Chordata</taxon>
        <taxon>Craniata</taxon>
        <taxon>Vertebrata</taxon>
        <taxon>Euteleostomi</taxon>
        <taxon>Lepidosauria</taxon>
        <taxon>Squamata</taxon>
        <taxon>Bifurcata</taxon>
        <taxon>Unidentata</taxon>
        <taxon>Episquamata</taxon>
        <taxon>Toxicofera</taxon>
        <taxon>Iguania</taxon>
        <taxon>Acrodonta</taxon>
        <taxon>Agamidae</taxon>
        <taxon>Agaminae</taxon>
        <taxon>Phrynocephalus</taxon>
    </lineage>
</organism>
<dbReference type="GO" id="GO:0019957">
    <property type="term" value="F:C-C chemokine binding"/>
    <property type="evidence" value="ECO:0007669"/>
    <property type="project" value="TreeGrafter"/>
</dbReference>
<accession>A0A9Q0XB23</accession>
<evidence type="ECO:0000256" key="6">
    <source>
        <dbReference type="ARBA" id="ARBA00023040"/>
    </source>
</evidence>
<evidence type="ECO:0000256" key="11">
    <source>
        <dbReference type="ARBA" id="ARBA00023224"/>
    </source>
</evidence>
<protein>
    <recommendedName>
        <fullName evidence="12">C-X-C chemokine receptor type 5</fullName>
    </recommendedName>
</protein>
<keyword evidence="4" id="KW-0075">B-cell activation</keyword>
<evidence type="ECO:0000256" key="15">
    <source>
        <dbReference type="SAM" id="Phobius"/>
    </source>
</evidence>
<feature type="transmembrane region" description="Helical" evidence="15">
    <location>
        <begin position="130"/>
        <end position="152"/>
    </location>
</feature>
<comment type="subcellular location">
    <subcellularLocation>
        <location evidence="1">Cell membrane</location>
        <topology evidence="1">Multi-pass membrane protein</topology>
    </subcellularLocation>
</comment>
<dbReference type="GO" id="GO:0009897">
    <property type="term" value="C:external side of plasma membrane"/>
    <property type="evidence" value="ECO:0007669"/>
    <property type="project" value="TreeGrafter"/>
</dbReference>
<evidence type="ECO:0000256" key="8">
    <source>
        <dbReference type="ARBA" id="ARBA00023157"/>
    </source>
</evidence>
<keyword evidence="10" id="KW-0325">Glycoprotein</keyword>
<feature type="domain" description="G-protein coupled receptors family 1 profile" evidence="16">
    <location>
        <begin position="65"/>
        <end position="316"/>
    </location>
</feature>
<feature type="transmembrane region" description="Helical" evidence="15">
    <location>
        <begin position="215"/>
        <end position="240"/>
    </location>
</feature>
<dbReference type="PRINTS" id="PR00564">
    <property type="entry name" value="CXCCHMKINER5"/>
</dbReference>
<sequence length="400" mass="44843">MGEYNIPLDVALSWTLDYNTSDSYENYTYIAEMCPDIQGGSSTARFQRFLVPVVLLLIFVLGSLGNLLVMVILWCYRCSRTSTELFLFHLALANLLLVLTFPFGVVESLAGWVFGTFLCKALSATHRINFYSSSLLLGCISVDRYLAVVYAIRTFQKQRTLSVHVTCLAVWLLSLLLAMPDLLFTEVWEGGENLSVCHFKEYGDRGLQSWLATRFLYHTVGFFLPSVVMCYCYAAIIRALCQSQRLQRQKAVKVAILVTSIFLVCWTPYHVVIFWDTLTRLEAGNRLCAQEYGMTTAIIITEMVAFSYCCLNPVLYAFVGIRFRHDACRILHDLGCLSQSALQEMLGSRRTESTTETNISASRPPTSTCAMTLLVTSSGPSASPQGSTGQWLRREGCDSD</sequence>
<dbReference type="GO" id="GO:0060326">
    <property type="term" value="P:cell chemotaxis"/>
    <property type="evidence" value="ECO:0007669"/>
    <property type="project" value="TreeGrafter"/>
</dbReference>
<dbReference type="EMBL" id="JAPFRF010000022">
    <property type="protein sequence ID" value="KAJ7305356.1"/>
    <property type="molecule type" value="Genomic_DNA"/>
</dbReference>
<evidence type="ECO:0000256" key="12">
    <source>
        <dbReference type="ARBA" id="ARBA00069929"/>
    </source>
</evidence>
<feature type="region of interest" description="Disordered" evidence="14">
    <location>
        <begin position="377"/>
        <end position="400"/>
    </location>
</feature>
<keyword evidence="8" id="KW-1015">Disulfide bond</keyword>
<keyword evidence="11 13" id="KW-0807">Transducer</keyword>
<evidence type="ECO:0000313" key="18">
    <source>
        <dbReference type="Proteomes" id="UP001142489"/>
    </source>
</evidence>
<dbReference type="OrthoDB" id="9818824at2759"/>
<dbReference type="InterPro" id="IPR000276">
    <property type="entry name" value="GPCR_Rhodpsn"/>
</dbReference>
<dbReference type="AlphaFoldDB" id="A0A9Q0XB23"/>
<dbReference type="GO" id="GO:0007204">
    <property type="term" value="P:positive regulation of cytosolic calcium ion concentration"/>
    <property type="evidence" value="ECO:0007669"/>
    <property type="project" value="TreeGrafter"/>
</dbReference>
<evidence type="ECO:0000256" key="10">
    <source>
        <dbReference type="ARBA" id="ARBA00023180"/>
    </source>
</evidence>
<comment type="caution">
    <text evidence="17">The sequence shown here is derived from an EMBL/GenBank/DDBJ whole genome shotgun (WGS) entry which is preliminary data.</text>
</comment>
<evidence type="ECO:0000256" key="2">
    <source>
        <dbReference type="ARBA" id="ARBA00022475"/>
    </source>
</evidence>
<dbReference type="InterPro" id="IPR017452">
    <property type="entry name" value="GPCR_Rhodpsn_7TM"/>
</dbReference>
<evidence type="ECO:0000256" key="5">
    <source>
        <dbReference type="ARBA" id="ARBA00022989"/>
    </source>
</evidence>